<feature type="region of interest" description="Disordered" evidence="2">
    <location>
        <begin position="14"/>
        <end position="46"/>
    </location>
</feature>
<protein>
    <submittedName>
        <fullName evidence="5">t-SNARE coiled-coil homology domain-containing protein</fullName>
    </submittedName>
</protein>
<proteinExistence type="predicted"/>
<evidence type="ECO:0000313" key="4">
    <source>
        <dbReference type="Proteomes" id="UP000278807"/>
    </source>
</evidence>
<keyword evidence="4" id="KW-1185">Reference proteome</keyword>
<sequence length="272" mass="31839">MFSKSTGRHFSNKFEYTSRRQSVTPSGKSIRRHTYEGSASPPSEFLTSISPPISPLHKPKESSDLFATKFVQLSSLLGIKRKEALQQEYFDTWDRHVQLVNEFREIVKIVEHMENVYENSKNTHMLDRFYKLKSCVRRTHMFLQVCSVHSSLGKDIALYYSSDMQGSESDLSFQRSLQRGSVISSQAKEAEALRQKEEAFERMDLEQVANAIKKMKDENEMLTMESKLLLAELKWLCDRYAEIRHINLVAKYYFLKRIIRKVIYGDTQREIQ</sequence>
<accession>A0A0R3TFL9</accession>
<keyword evidence="1" id="KW-0175">Coiled coil</keyword>
<dbReference type="WBParaSite" id="HNAJ_0000586001-mRNA-1">
    <property type="protein sequence ID" value="HNAJ_0000586001-mRNA-1"/>
    <property type="gene ID" value="HNAJ_0000586001"/>
</dbReference>
<reference evidence="5" key="1">
    <citation type="submission" date="2017-02" db="UniProtKB">
        <authorList>
            <consortium name="WormBaseParasite"/>
        </authorList>
    </citation>
    <scope>IDENTIFICATION</scope>
</reference>
<evidence type="ECO:0000313" key="5">
    <source>
        <dbReference type="WBParaSite" id="HNAJ_0000586001-mRNA-1"/>
    </source>
</evidence>
<dbReference type="Proteomes" id="UP000278807">
    <property type="component" value="Unassembled WGS sequence"/>
</dbReference>
<feature type="coiled-coil region" evidence="1">
    <location>
        <begin position="205"/>
        <end position="232"/>
    </location>
</feature>
<dbReference type="OrthoDB" id="6246457at2759"/>
<reference evidence="3 4" key="2">
    <citation type="submission" date="2018-11" db="EMBL/GenBank/DDBJ databases">
        <authorList>
            <consortium name="Pathogen Informatics"/>
        </authorList>
    </citation>
    <scope>NUCLEOTIDE SEQUENCE [LARGE SCALE GENOMIC DNA]</scope>
</reference>
<dbReference type="EMBL" id="UZAE01005557">
    <property type="protein sequence ID" value="VDO01716.1"/>
    <property type="molecule type" value="Genomic_DNA"/>
</dbReference>
<evidence type="ECO:0000256" key="1">
    <source>
        <dbReference type="SAM" id="Coils"/>
    </source>
</evidence>
<organism evidence="5">
    <name type="scientific">Rodentolepis nana</name>
    <name type="common">Dwarf tapeworm</name>
    <name type="synonym">Hymenolepis nana</name>
    <dbReference type="NCBI Taxonomy" id="102285"/>
    <lineage>
        <taxon>Eukaryota</taxon>
        <taxon>Metazoa</taxon>
        <taxon>Spiralia</taxon>
        <taxon>Lophotrochozoa</taxon>
        <taxon>Platyhelminthes</taxon>
        <taxon>Cestoda</taxon>
        <taxon>Eucestoda</taxon>
        <taxon>Cyclophyllidea</taxon>
        <taxon>Hymenolepididae</taxon>
        <taxon>Rodentolepis</taxon>
    </lineage>
</organism>
<evidence type="ECO:0000313" key="3">
    <source>
        <dbReference type="EMBL" id="VDO01716.1"/>
    </source>
</evidence>
<name>A0A0R3TFL9_RODNA</name>
<evidence type="ECO:0000256" key="2">
    <source>
        <dbReference type="SAM" id="MobiDB-lite"/>
    </source>
</evidence>
<dbReference type="AlphaFoldDB" id="A0A0R3TFL9"/>
<gene>
    <name evidence="3" type="ORF">HNAJ_LOCUS5856</name>
</gene>